<evidence type="ECO:0000313" key="7">
    <source>
        <dbReference type="Proteomes" id="UP000699462"/>
    </source>
</evidence>
<dbReference type="EMBL" id="JTDF01004067">
    <property type="protein sequence ID" value="KAF8567249.1"/>
    <property type="molecule type" value="Genomic_DNA"/>
</dbReference>
<dbReference type="PROSITE" id="PS50061">
    <property type="entry name" value="ETS_DOMAIN_3"/>
    <property type="match status" value="1"/>
</dbReference>
<feature type="compositionally biased region" description="Polar residues" evidence="4">
    <location>
        <begin position="359"/>
        <end position="375"/>
    </location>
</feature>
<dbReference type="SMART" id="SM00413">
    <property type="entry name" value="ETS"/>
    <property type="match status" value="1"/>
</dbReference>
<evidence type="ECO:0000256" key="3">
    <source>
        <dbReference type="RuleBase" id="RU004019"/>
    </source>
</evidence>
<evidence type="ECO:0000256" key="4">
    <source>
        <dbReference type="SAM" id="MobiDB-lite"/>
    </source>
</evidence>
<dbReference type="GO" id="GO:0043565">
    <property type="term" value="F:sequence-specific DNA binding"/>
    <property type="evidence" value="ECO:0007669"/>
    <property type="project" value="InterPro"/>
</dbReference>
<comment type="caution">
    <text evidence="6">The sequence shown here is derived from an EMBL/GenBank/DDBJ whole genome shotgun (WGS) entry which is preliminary data.</text>
</comment>
<reference evidence="6 7" key="1">
    <citation type="submission" date="2019-07" db="EMBL/GenBank/DDBJ databases">
        <title>Annotation for the trematode Paragonimus westermani.</title>
        <authorList>
            <person name="Choi Y.-J."/>
        </authorList>
    </citation>
    <scope>NUCLEOTIDE SEQUENCE [LARGE SCALE GENOMIC DNA]</scope>
    <source>
        <strain evidence="6">180907_Pwestermani</strain>
    </source>
</reference>
<dbReference type="GO" id="GO:0000981">
    <property type="term" value="F:DNA-binding transcription factor activity, RNA polymerase II-specific"/>
    <property type="evidence" value="ECO:0007669"/>
    <property type="project" value="TreeGrafter"/>
</dbReference>
<feature type="domain" description="ETS" evidence="5">
    <location>
        <begin position="260"/>
        <end position="340"/>
    </location>
</feature>
<dbReference type="InterPro" id="IPR046328">
    <property type="entry name" value="ETS_fam"/>
</dbReference>
<dbReference type="OrthoDB" id="10067219at2759"/>
<evidence type="ECO:0000313" key="6">
    <source>
        <dbReference type="EMBL" id="KAF8567249.1"/>
    </source>
</evidence>
<sequence>MTENLTYAQRRTEASVRSSSNQPIIDSSTFHRTDVDPLHTPFFWPYDAQLEELQTSAYFNETEKEFRFDWLNEGTTAEQWFQPDSDYTDRFPYNQAWRLNDSTNACRSSQDTSVVRETCTDVTVTAIVQPIATEPTVTCFVNDTDDLICTPCQQSYSIGATPVELIDSTAYRPGVNGENGLNDLPTTRTMFSSISYGDANFGEALPTSFSPRISTMQQPKIRHETACPRSMNHMATRTCNDAMMVAASAALANFHHRGSLQLWQFLVALLDDTKSQHLICWTGRTLEFKLNDPEEVARLWGIQKNRPAMNYDKLSRSLRYYYEKGIMQKVSGERYVYRFVYEPDILFALAFPGEEHQPVEQSDSSATDNNSSEESGLSVKFDYTKDQRLLASSVFRNMTQPTTCVTNEDLHIKGFEGTVTTSSSFISSTTLEATASGHFNDEVNLQYSHSCADCWNAFSPMSNSISAGMFFKRTTDDPIQKPSMTVENTDKTTHTKHFLKASTRESLFQYGTYLPNTGQFSTLDDECTGVHWVLPISNAYTTTSLNGTHQCKDVYRIRPWTRWSPTDHVRLNTPPGIFTTTEDCTTSFVQIGLDKPHHHDCSSERVIDGLEERTYLSTPAPEMTTQPFDGGYHQESCVLSPNHPDH</sequence>
<organism evidence="6 7">
    <name type="scientific">Paragonimus westermani</name>
    <dbReference type="NCBI Taxonomy" id="34504"/>
    <lineage>
        <taxon>Eukaryota</taxon>
        <taxon>Metazoa</taxon>
        <taxon>Spiralia</taxon>
        <taxon>Lophotrochozoa</taxon>
        <taxon>Platyhelminthes</taxon>
        <taxon>Trematoda</taxon>
        <taxon>Digenea</taxon>
        <taxon>Plagiorchiida</taxon>
        <taxon>Troglotremata</taxon>
        <taxon>Troglotrematidae</taxon>
        <taxon>Paragonimus</taxon>
    </lineage>
</organism>
<evidence type="ECO:0000259" key="5">
    <source>
        <dbReference type="PROSITE" id="PS50061"/>
    </source>
</evidence>
<dbReference type="InterPro" id="IPR036390">
    <property type="entry name" value="WH_DNA-bd_sf"/>
</dbReference>
<feature type="region of interest" description="Disordered" evidence="4">
    <location>
        <begin position="1"/>
        <end position="28"/>
    </location>
</feature>
<dbReference type="Pfam" id="PF00178">
    <property type="entry name" value="Ets"/>
    <property type="match status" value="1"/>
</dbReference>
<keyword evidence="7" id="KW-1185">Reference proteome</keyword>
<gene>
    <name evidence="6" type="ORF">P879_03403</name>
</gene>
<comment type="similarity">
    <text evidence="1 3">Belongs to the ETS family.</text>
</comment>
<dbReference type="PRINTS" id="PR00454">
    <property type="entry name" value="ETSDOMAIN"/>
</dbReference>
<dbReference type="PANTHER" id="PTHR11849">
    <property type="entry name" value="ETS"/>
    <property type="match status" value="1"/>
</dbReference>
<feature type="region of interest" description="Disordered" evidence="4">
    <location>
        <begin position="358"/>
        <end position="377"/>
    </location>
</feature>
<dbReference type="InterPro" id="IPR036388">
    <property type="entry name" value="WH-like_DNA-bd_sf"/>
</dbReference>
<accession>A0A8T0DHB8</accession>
<dbReference type="PROSITE" id="PS00346">
    <property type="entry name" value="ETS_DOMAIN_2"/>
    <property type="match status" value="1"/>
</dbReference>
<dbReference type="FunFam" id="1.10.10.10:FF:000055">
    <property type="entry name" value="ETS translocation variant 4 isoform 1"/>
    <property type="match status" value="1"/>
</dbReference>
<dbReference type="InterPro" id="IPR000418">
    <property type="entry name" value="Ets_dom"/>
</dbReference>
<proteinExistence type="inferred from homology"/>
<dbReference type="PROSITE" id="PS00345">
    <property type="entry name" value="ETS_DOMAIN_1"/>
    <property type="match status" value="1"/>
</dbReference>
<keyword evidence="3" id="KW-0539">Nucleus</keyword>
<keyword evidence="2 3" id="KW-0238">DNA-binding</keyword>
<dbReference type="SUPFAM" id="SSF46785">
    <property type="entry name" value="Winged helix' DNA-binding domain"/>
    <property type="match status" value="1"/>
</dbReference>
<evidence type="ECO:0000256" key="1">
    <source>
        <dbReference type="ARBA" id="ARBA00005562"/>
    </source>
</evidence>
<comment type="subcellular location">
    <subcellularLocation>
        <location evidence="3">Nucleus</location>
    </subcellularLocation>
</comment>
<dbReference type="Gene3D" id="1.10.10.10">
    <property type="entry name" value="Winged helix-like DNA-binding domain superfamily/Winged helix DNA-binding domain"/>
    <property type="match status" value="1"/>
</dbReference>
<protein>
    <recommendedName>
        <fullName evidence="5">ETS domain-containing protein</fullName>
    </recommendedName>
</protein>
<name>A0A8T0DHB8_9TREM</name>
<dbReference type="GO" id="GO:0030154">
    <property type="term" value="P:cell differentiation"/>
    <property type="evidence" value="ECO:0007669"/>
    <property type="project" value="TreeGrafter"/>
</dbReference>
<dbReference type="AlphaFoldDB" id="A0A8T0DHB8"/>
<dbReference type="GO" id="GO:0005634">
    <property type="term" value="C:nucleus"/>
    <property type="evidence" value="ECO:0007669"/>
    <property type="project" value="UniProtKB-SubCell"/>
</dbReference>
<dbReference type="PANTHER" id="PTHR11849:SF282">
    <property type="entry name" value="ETV5-RELATED PROTEIN ETS96B"/>
    <property type="match status" value="1"/>
</dbReference>
<dbReference type="Proteomes" id="UP000699462">
    <property type="component" value="Unassembled WGS sequence"/>
</dbReference>
<evidence type="ECO:0000256" key="2">
    <source>
        <dbReference type="ARBA" id="ARBA00023125"/>
    </source>
</evidence>